<feature type="region of interest" description="Disordered" evidence="1">
    <location>
        <begin position="23"/>
        <end position="61"/>
    </location>
</feature>
<name>A0A165LZQ0_9APHY</name>
<keyword evidence="3" id="KW-1185">Reference proteome</keyword>
<dbReference type="AlphaFoldDB" id="A0A165LZQ0"/>
<dbReference type="EMBL" id="KV429113">
    <property type="protein sequence ID" value="KZT65057.1"/>
    <property type="molecule type" value="Genomic_DNA"/>
</dbReference>
<organism evidence="2 3">
    <name type="scientific">Daedalea quercina L-15889</name>
    <dbReference type="NCBI Taxonomy" id="1314783"/>
    <lineage>
        <taxon>Eukaryota</taxon>
        <taxon>Fungi</taxon>
        <taxon>Dikarya</taxon>
        <taxon>Basidiomycota</taxon>
        <taxon>Agaricomycotina</taxon>
        <taxon>Agaricomycetes</taxon>
        <taxon>Polyporales</taxon>
        <taxon>Fomitopsis</taxon>
    </lineage>
</organism>
<protein>
    <submittedName>
        <fullName evidence="2">Uncharacterized protein</fullName>
    </submittedName>
</protein>
<gene>
    <name evidence="2" type="ORF">DAEQUDRAFT_769204</name>
</gene>
<reference evidence="2 3" key="1">
    <citation type="journal article" date="2016" name="Mol. Biol. Evol.">
        <title>Comparative Genomics of Early-Diverging Mushroom-Forming Fungi Provides Insights into the Origins of Lignocellulose Decay Capabilities.</title>
        <authorList>
            <person name="Nagy L.G."/>
            <person name="Riley R."/>
            <person name="Tritt A."/>
            <person name="Adam C."/>
            <person name="Daum C."/>
            <person name="Floudas D."/>
            <person name="Sun H."/>
            <person name="Yadav J.S."/>
            <person name="Pangilinan J."/>
            <person name="Larsson K.H."/>
            <person name="Matsuura K."/>
            <person name="Barry K."/>
            <person name="Labutti K."/>
            <person name="Kuo R."/>
            <person name="Ohm R.A."/>
            <person name="Bhattacharya S.S."/>
            <person name="Shirouzu T."/>
            <person name="Yoshinaga Y."/>
            <person name="Martin F.M."/>
            <person name="Grigoriev I.V."/>
            <person name="Hibbett D.S."/>
        </authorList>
    </citation>
    <scope>NUCLEOTIDE SEQUENCE [LARGE SCALE GENOMIC DNA]</scope>
    <source>
        <strain evidence="2 3">L-15889</strain>
    </source>
</reference>
<evidence type="ECO:0000256" key="1">
    <source>
        <dbReference type="SAM" id="MobiDB-lite"/>
    </source>
</evidence>
<proteinExistence type="predicted"/>
<sequence length="112" mass="12180">MAFLRDAMDQALTEIARDAAVEDCVTKDDTSSSAKSPLHGTPGTPLHPLSDMIPQQPSTPSRPRLWKWLGLILSHAEPDFPIDLPTSHGHQCLQPEPPSLPQTSTVAKPSHE</sequence>
<evidence type="ECO:0000313" key="3">
    <source>
        <dbReference type="Proteomes" id="UP000076727"/>
    </source>
</evidence>
<dbReference type="Proteomes" id="UP000076727">
    <property type="component" value="Unassembled WGS sequence"/>
</dbReference>
<accession>A0A165LZQ0</accession>
<feature type="region of interest" description="Disordered" evidence="1">
    <location>
        <begin position="82"/>
        <end position="112"/>
    </location>
</feature>
<evidence type="ECO:0000313" key="2">
    <source>
        <dbReference type="EMBL" id="KZT65057.1"/>
    </source>
</evidence>
<feature type="compositionally biased region" description="Polar residues" evidence="1">
    <location>
        <begin position="101"/>
        <end position="112"/>
    </location>
</feature>